<dbReference type="InterPro" id="IPR024954">
    <property type="entry name" value="SSRP1_DD"/>
</dbReference>
<protein>
    <recommendedName>
        <fullName evidence="9">FACT complex subunit SSRP1</fullName>
    </recommendedName>
</protein>
<keyword evidence="13" id="KW-1185">Reference proteome</keyword>
<feature type="non-terminal residue" evidence="12">
    <location>
        <position position="1"/>
    </location>
</feature>
<dbReference type="InterPro" id="IPR038167">
    <property type="entry name" value="SSRP1_sf"/>
</dbReference>
<dbReference type="PRINTS" id="PR00887">
    <property type="entry name" value="SSRCOGNITION"/>
</dbReference>
<keyword evidence="6 9" id="KW-0804">Transcription</keyword>
<evidence type="ECO:0000256" key="1">
    <source>
        <dbReference type="ARBA" id="ARBA00010060"/>
    </source>
</evidence>
<proteinExistence type="inferred from homology"/>
<evidence type="ECO:0000256" key="3">
    <source>
        <dbReference type="ARBA" id="ARBA00022705"/>
    </source>
</evidence>
<dbReference type="Pfam" id="PF03531">
    <property type="entry name" value="SSrecog"/>
    <property type="match status" value="1"/>
</dbReference>
<evidence type="ECO:0000256" key="10">
    <source>
        <dbReference type="SAM" id="MobiDB-lite"/>
    </source>
</evidence>
<evidence type="ECO:0000256" key="7">
    <source>
        <dbReference type="ARBA" id="ARBA00023204"/>
    </source>
</evidence>
<evidence type="ECO:0000256" key="6">
    <source>
        <dbReference type="ARBA" id="ARBA00023163"/>
    </source>
</evidence>
<dbReference type="PANTHER" id="PTHR45849">
    <property type="entry name" value="FACT COMPLEX SUBUNIT SSRP1"/>
    <property type="match status" value="1"/>
</dbReference>
<keyword evidence="2 9" id="KW-0158">Chromosome</keyword>
<accession>A0ABV2AN19</accession>
<dbReference type="Proteomes" id="UP001439008">
    <property type="component" value="Unassembled WGS sequence"/>
</dbReference>
<evidence type="ECO:0000256" key="2">
    <source>
        <dbReference type="ARBA" id="ARBA00022454"/>
    </source>
</evidence>
<name>A0ABV2AN19_9EUKA</name>
<comment type="similarity">
    <text evidence="1 9">Belongs to the SSRP1 family.</text>
</comment>
<feature type="domain" description="Histone chaperone RTT106/FACT complex subunit SPT16-like middle" evidence="11">
    <location>
        <begin position="236"/>
        <end position="336"/>
    </location>
</feature>
<reference evidence="12 13" key="1">
    <citation type="journal article" date="2024" name="BMC Biol.">
        <title>Comparative genomics of Ascetosporea gives new insight into the evolutionary basis for animal parasitism in Rhizaria.</title>
        <authorList>
            <person name="Hiltunen Thoren M."/>
            <person name="Onut-Brannstrom I."/>
            <person name="Alfjorden A."/>
            <person name="Peckova H."/>
            <person name="Swords F."/>
            <person name="Hooper C."/>
            <person name="Holzer A.S."/>
            <person name="Bass D."/>
            <person name="Burki F."/>
        </authorList>
    </citation>
    <scope>NUCLEOTIDE SEQUENCE [LARGE SCALE GENOMIC DNA]</scope>
    <source>
        <strain evidence="12">20-A016</strain>
    </source>
</reference>
<comment type="function">
    <text evidence="9">Component of the FACT complex, a general chromatin factor that acts to reorganize nucleosomes. The FACT complex is involved in multiple processes that require DNA as a template such as mRNA elongation, DNA replication and DNA repair. During transcription elongation the FACT complex acts as a histone chaperone that both destabilizes and restores nucleosomal structure. It facilitates the passage of RNA polymerase II and transcription by promoting the dissociation of one histone H2A-H2B dimer from the nucleosome, then subsequently promotes the reestablishment of the nucleosome following the passage of RNA polymerase II.</text>
</comment>
<keyword evidence="8 9" id="KW-0539">Nucleus</keyword>
<evidence type="ECO:0000256" key="9">
    <source>
        <dbReference type="RuleBase" id="RU364013"/>
    </source>
</evidence>
<dbReference type="Gene3D" id="2.30.29.220">
    <property type="entry name" value="Structure-specific recognition protein (SSRP1)"/>
    <property type="match status" value="1"/>
</dbReference>
<gene>
    <name evidence="12" type="primary">SSRP1_1</name>
    <name evidence="12" type="ORF">MHBO_002658</name>
</gene>
<dbReference type="Pfam" id="PF08512">
    <property type="entry name" value="Rttp106-like_middle"/>
    <property type="match status" value="1"/>
</dbReference>
<dbReference type="InterPro" id="IPR048993">
    <property type="entry name" value="SSRP1-like_PH1"/>
</dbReference>
<comment type="subcellular location">
    <subcellularLocation>
        <location evidence="9">Nucleus</location>
    </subcellularLocation>
    <subcellularLocation>
        <location evidence="9">Chromosome</location>
    </subcellularLocation>
</comment>
<evidence type="ECO:0000256" key="8">
    <source>
        <dbReference type="ARBA" id="ARBA00023242"/>
    </source>
</evidence>
<dbReference type="InterPro" id="IPR011993">
    <property type="entry name" value="PH-like_dom_sf"/>
</dbReference>
<keyword evidence="4 9" id="KW-0227">DNA damage</keyword>
<evidence type="ECO:0000259" key="11">
    <source>
        <dbReference type="SMART" id="SM01287"/>
    </source>
</evidence>
<dbReference type="Gene3D" id="2.30.29.150">
    <property type="match status" value="1"/>
</dbReference>
<dbReference type="SMART" id="SM01287">
    <property type="entry name" value="Rtt106"/>
    <property type="match status" value="1"/>
</dbReference>
<dbReference type="InterPro" id="IPR013719">
    <property type="entry name" value="RTT106/SPT16-like_middle_dom"/>
</dbReference>
<comment type="caution">
    <text evidence="12">The sequence shown here is derived from an EMBL/GenBank/DDBJ whole genome shotgun (WGS) entry which is preliminary data.</text>
</comment>
<evidence type="ECO:0000313" key="13">
    <source>
        <dbReference type="Proteomes" id="UP001439008"/>
    </source>
</evidence>
<dbReference type="InterPro" id="IPR050454">
    <property type="entry name" value="RTT106/SSRP1_HistChap/FACT"/>
</dbReference>
<keyword evidence="7 9" id="KW-0234">DNA repair</keyword>
<evidence type="ECO:0000313" key="12">
    <source>
        <dbReference type="EMBL" id="MES1921060.1"/>
    </source>
</evidence>
<dbReference type="InterPro" id="IPR000969">
    <property type="entry name" value="SSRP1/POB3"/>
</dbReference>
<dbReference type="Pfam" id="PF21103">
    <property type="entry name" value="PH1_SSRP1-like"/>
    <property type="match status" value="1"/>
</dbReference>
<keyword evidence="3 9" id="KW-0235">DNA replication</keyword>
<dbReference type="Gene3D" id="2.30.29.30">
    <property type="entry name" value="Pleckstrin-homology domain (PH domain)/Phosphotyrosine-binding domain (PTB)"/>
    <property type="match status" value="1"/>
</dbReference>
<sequence length="412" mass="47440">ANSIDFTSAKRKCFDLYYDDMEQCVATKNDLIIEFKEKDQPFEHESLSEIRFHVPIGEMDNFLSKSQNDDSDATFLSASQLSERIRNRADLTFSPKNAVVKFANQQLITPRGRYEVGLSRDTLFLHGKTFSYKSKLRDFYKMFLLPNDDGHYLAVNLKKPLNFGKTFYHFVIIKFGEDSQITVSVDIPQKEIEEKYDGKLSREMEGPSFRITTRIFKTLSNTKVFMPGSFENTTEQKYIRCAMKTSAGFLYPMEASFVFCPKPVVYVQHSKIESVSFLRLLNSMSSTKMFDLALTLKKDHKNARKDAKIVFTGIDKREFPNLFKFLASKNLRILDKEIYEKRLNLSDAGQRSCRISGATNVILPNGNSDTSSDEDFDETKTLDQLDRKLRETTENIENEEISSSSEIDVDDI</sequence>
<keyword evidence="5 9" id="KW-0805">Transcription regulation</keyword>
<feature type="region of interest" description="Disordered" evidence="10">
    <location>
        <begin position="387"/>
        <end position="412"/>
    </location>
</feature>
<evidence type="ECO:0000256" key="5">
    <source>
        <dbReference type="ARBA" id="ARBA00023015"/>
    </source>
</evidence>
<dbReference type="SUPFAM" id="SSF50729">
    <property type="entry name" value="PH domain-like"/>
    <property type="match status" value="1"/>
</dbReference>
<organism evidence="12 13">
    <name type="scientific">Bonamia ostreae</name>
    <dbReference type="NCBI Taxonomy" id="126728"/>
    <lineage>
        <taxon>Eukaryota</taxon>
        <taxon>Sar</taxon>
        <taxon>Rhizaria</taxon>
        <taxon>Endomyxa</taxon>
        <taxon>Ascetosporea</taxon>
        <taxon>Haplosporida</taxon>
        <taxon>Bonamia</taxon>
    </lineage>
</organism>
<dbReference type="EMBL" id="JBDODL010001058">
    <property type="protein sequence ID" value="MES1921060.1"/>
    <property type="molecule type" value="Genomic_DNA"/>
</dbReference>
<dbReference type="PANTHER" id="PTHR45849:SF1">
    <property type="entry name" value="FACT COMPLEX SUBUNIT SSRP1"/>
    <property type="match status" value="1"/>
</dbReference>
<evidence type="ECO:0000256" key="4">
    <source>
        <dbReference type="ARBA" id="ARBA00022763"/>
    </source>
</evidence>